<dbReference type="EMBL" id="CAICTM010000342">
    <property type="protein sequence ID" value="CAB9508335.1"/>
    <property type="molecule type" value="Genomic_DNA"/>
</dbReference>
<dbReference type="AlphaFoldDB" id="A0A9N8DU19"/>
<evidence type="ECO:0000256" key="1">
    <source>
        <dbReference type="SAM" id="MobiDB-lite"/>
    </source>
</evidence>
<protein>
    <submittedName>
        <fullName evidence="2">Uncharacterized protein</fullName>
    </submittedName>
</protein>
<evidence type="ECO:0000313" key="3">
    <source>
        <dbReference type="Proteomes" id="UP001153069"/>
    </source>
</evidence>
<evidence type="ECO:0000313" key="2">
    <source>
        <dbReference type="EMBL" id="CAB9508335.1"/>
    </source>
</evidence>
<name>A0A9N8DU19_9STRA</name>
<keyword evidence="3" id="KW-1185">Reference proteome</keyword>
<proteinExistence type="predicted"/>
<organism evidence="2 3">
    <name type="scientific">Seminavis robusta</name>
    <dbReference type="NCBI Taxonomy" id="568900"/>
    <lineage>
        <taxon>Eukaryota</taxon>
        <taxon>Sar</taxon>
        <taxon>Stramenopiles</taxon>
        <taxon>Ochrophyta</taxon>
        <taxon>Bacillariophyta</taxon>
        <taxon>Bacillariophyceae</taxon>
        <taxon>Bacillariophycidae</taxon>
        <taxon>Naviculales</taxon>
        <taxon>Naviculaceae</taxon>
        <taxon>Seminavis</taxon>
    </lineage>
</organism>
<feature type="region of interest" description="Disordered" evidence="1">
    <location>
        <begin position="192"/>
        <end position="212"/>
    </location>
</feature>
<dbReference type="PROSITE" id="PS51257">
    <property type="entry name" value="PROKAR_LIPOPROTEIN"/>
    <property type="match status" value="1"/>
</dbReference>
<feature type="compositionally biased region" description="Polar residues" evidence="1">
    <location>
        <begin position="192"/>
        <end position="202"/>
    </location>
</feature>
<reference evidence="2" key="1">
    <citation type="submission" date="2020-06" db="EMBL/GenBank/DDBJ databases">
        <authorList>
            <consortium name="Plant Systems Biology data submission"/>
        </authorList>
    </citation>
    <scope>NUCLEOTIDE SEQUENCE</scope>
    <source>
        <strain evidence="2">D6</strain>
    </source>
</reference>
<comment type="caution">
    <text evidence="2">The sequence shown here is derived from an EMBL/GenBank/DDBJ whole genome shotgun (WGS) entry which is preliminary data.</text>
</comment>
<dbReference type="OrthoDB" id="40176at2759"/>
<sequence>MVKSLTAAATQSTTASPAGSSCRKVVSKILIGMVIGGALVGLQENSSLKIEHYSRRQAVEVVPPVLAKETSPDKPSQINSNSNLVYYVPARGRRDRSGAAIMDMLKAAAYSYSKGATFGGACGETPHRARNQAMMEVLGLETLLQYKCPPPATSNNSTVQHQMITRNDFFEDSTKYFTDEWLDYIHRHVQPQSKRWQQQQHKSNNDTTTAANNNNKYTIAVHVRRGDVNPCGHWSFRYLPNSHYVSLIDLYQRQAARQQQQQPVECIVYSESQSLLETFDDFTDKGCQVVLDGDPTDAWKTMMEANVVILSLSSFSFVPALLNPNGTIAYTSALSEPLRPNWKWHTYKHTNQGWRNWIRLCDEKSGAKATV</sequence>
<accession>A0A9N8DU19</accession>
<dbReference type="Proteomes" id="UP001153069">
    <property type="component" value="Unassembled WGS sequence"/>
</dbReference>
<gene>
    <name evidence="2" type="ORF">SEMRO_343_G121950.1</name>
</gene>